<protein>
    <recommendedName>
        <fullName evidence="3">EthD domain-containing protein</fullName>
    </recommendedName>
</protein>
<evidence type="ECO:0008006" key="3">
    <source>
        <dbReference type="Google" id="ProtNLM"/>
    </source>
</evidence>
<organism evidence="1 2">
    <name type="scientific">Antrodiella citrinella</name>
    <dbReference type="NCBI Taxonomy" id="2447956"/>
    <lineage>
        <taxon>Eukaryota</taxon>
        <taxon>Fungi</taxon>
        <taxon>Dikarya</taxon>
        <taxon>Basidiomycota</taxon>
        <taxon>Agaricomycotina</taxon>
        <taxon>Agaricomycetes</taxon>
        <taxon>Polyporales</taxon>
        <taxon>Steccherinaceae</taxon>
        <taxon>Antrodiella</taxon>
    </lineage>
</organism>
<accession>A0A4S4MT12</accession>
<evidence type="ECO:0000313" key="2">
    <source>
        <dbReference type="Proteomes" id="UP000308730"/>
    </source>
</evidence>
<reference evidence="1 2" key="1">
    <citation type="submission" date="2019-02" db="EMBL/GenBank/DDBJ databases">
        <title>Genome sequencing of the rare red list fungi Antrodiella citrinella (Flaviporus citrinellus).</title>
        <authorList>
            <person name="Buettner E."/>
            <person name="Kellner H."/>
        </authorList>
    </citation>
    <scope>NUCLEOTIDE SEQUENCE [LARGE SCALE GENOMIC DNA]</scope>
    <source>
        <strain evidence="1 2">DSM 108506</strain>
    </source>
</reference>
<evidence type="ECO:0000313" key="1">
    <source>
        <dbReference type="EMBL" id="THH28508.1"/>
    </source>
</evidence>
<dbReference type="Gene3D" id="3.30.70.100">
    <property type="match status" value="1"/>
</dbReference>
<dbReference type="EMBL" id="SGPM01000174">
    <property type="protein sequence ID" value="THH28508.1"/>
    <property type="molecule type" value="Genomic_DNA"/>
</dbReference>
<dbReference type="Proteomes" id="UP000308730">
    <property type="component" value="Unassembled WGS sequence"/>
</dbReference>
<dbReference type="OrthoDB" id="3183782at2759"/>
<name>A0A4S4MT12_9APHY</name>
<comment type="caution">
    <text evidence="1">The sequence shown here is derived from an EMBL/GenBank/DDBJ whole genome shotgun (WGS) entry which is preliminary data.</text>
</comment>
<proteinExistence type="predicted"/>
<sequence>MPADLFKDRVSVIGFIYPKESVSFEEFDKYWIGTHEDLFSGLPIVKEICCGTNSFTSTWTSTRSSPMKAFSSCLTGAWLSETEEKLLEVFQDAKYEKSDETKFFDRAMSEMIFGKMAVFIDK</sequence>
<gene>
    <name evidence="1" type="ORF">EUX98_g5669</name>
</gene>
<keyword evidence="2" id="KW-1185">Reference proteome</keyword>
<dbReference type="AlphaFoldDB" id="A0A4S4MT12"/>